<sequence length="158" mass="17309">MVACKNCGCELPQGAKFCRECGSEVIEEEPVKESKFCQNCGFEMPKNSKFCPECGYSTTGNQNPNNTNVVVYNRKSPGLAAILSFLIVGLGQVYVGLTKKGILLFIGAIISGILMLVFIGWIAWLLIWGYGIFDAYNSAEKINQGIDVADTIDFNNLF</sequence>
<dbReference type="RefSeq" id="WP_292742408.1">
    <property type="nucleotide sequence ID" value="NZ_SUTE01000076.1"/>
</dbReference>
<keyword evidence="1" id="KW-0812">Transmembrane</keyword>
<evidence type="ECO:0000256" key="1">
    <source>
        <dbReference type="SAM" id="Phobius"/>
    </source>
</evidence>
<reference evidence="3" key="1">
    <citation type="submission" date="2019-04" db="EMBL/GenBank/DDBJ databases">
        <title>Evolution of Biomass-Degrading Anaerobic Consortia Revealed by Metagenomics.</title>
        <authorList>
            <person name="Peng X."/>
        </authorList>
    </citation>
    <scope>NUCLEOTIDE SEQUENCE</scope>
    <source>
        <strain evidence="3">SIG12</strain>
    </source>
</reference>
<evidence type="ECO:0000313" key="4">
    <source>
        <dbReference type="Proteomes" id="UP000762703"/>
    </source>
</evidence>
<dbReference type="Pfam" id="PF12773">
    <property type="entry name" value="DZR"/>
    <property type="match status" value="1"/>
</dbReference>
<feature type="transmembrane region" description="Helical" evidence="1">
    <location>
        <begin position="78"/>
        <end position="95"/>
    </location>
</feature>
<name>A0A8T3VMM7_9EURY</name>
<feature type="transmembrane region" description="Helical" evidence="1">
    <location>
        <begin position="102"/>
        <end position="127"/>
    </location>
</feature>
<accession>A0A8T3VMM7</accession>
<dbReference type="AlphaFoldDB" id="A0A8T3VMM7"/>
<dbReference type="InterPro" id="IPR025874">
    <property type="entry name" value="DZR"/>
</dbReference>
<organism evidence="3 4">
    <name type="scientific">Methanobrevibacter millerae</name>
    <dbReference type="NCBI Taxonomy" id="230361"/>
    <lineage>
        <taxon>Archaea</taxon>
        <taxon>Methanobacteriati</taxon>
        <taxon>Methanobacteriota</taxon>
        <taxon>Methanomada group</taxon>
        <taxon>Methanobacteria</taxon>
        <taxon>Methanobacteriales</taxon>
        <taxon>Methanobacteriaceae</taxon>
        <taxon>Methanobrevibacter</taxon>
    </lineage>
</organism>
<dbReference type="Proteomes" id="UP000762703">
    <property type="component" value="Unassembled WGS sequence"/>
</dbReference>
<evidence type="ECO:0000313" key="3">
    <source>
        <dbReference type="EMBL" id="MBE6505910.1"/>
    </source>
</evidence>
<feature type="domain" description="DZANK-type" evidence="2">
    <location>
        <begin position="4"/>
        <end position="55"/>
    </location>
</feature>
<protein>
    <submittedName>
        <fullName evidence="3">Zinc-ribbon domain-containing protein</fullName>
    </submittedName>
</protein>
<comment type="caution">
    <text evidence="3">The sequence shown here is derived from an EMBL/GenBank/DDBJ whole genome shotgun (WGS) entry which is preliminary data.</text>
</comment>
<keyword evidence="1" id="KW-0472">Membrane</keyword>
<dbReference type="EMBL" id="SUTE01000076">
    <property type="protein sequence ID" value="MBE6505910.1"/>
    <property type="molecule type" value="Genomic_DNA"/>
</dbReference>
<keyword evidence="1" id="KW-1133">Transmembrane helix</keyword>
<gene>
    <name evidence="3" type="ORF">E7Z73_09305</name>
</gene>
<evidence type="ECO:0000259" key="2">
    <source>
        <dbReference type="Pfam" id="PF12773"/>
    </source>
</evidence>
<proteinExistence type="predicted"/>